<evidence type="ECO:0000259" key="2">
    <source>
        <dbReference type="Pfam" id="PF17107"/>
    </source>
</evidence>
<dbReference type="InterPro" id="IPR031352">
    <property type="entry name" value="SesA"/>
</dbReference>
<organism evidence="3 4">
    <name type="scientific">Metarhizium humberi</name>
    <dbReference type="NCBI Taxonomy" id="2596975"/>
    <lineage>
        <taxon>Eukaryota</taxon>
        <taxon>Fungi</taxon>
        <taxon>Dikarya</taxon>
        <taxon>Ascomycota</taxon>
        <taxon>Pezizomycotina</taxon>
        <taxon>Sordariomycetes</taxon>
        <taxon>Hypocreomycetidae</taxon>
        <taxon>Hypocreales</taxon>
        <taxon>Clavicipitaceae</taxon>
        <taxon>Metarhizium</taxon>
    </lineage>
</organism>
<evidence type="ECO:0000313" key="4">
    <source>
        <dbReference type="Proteomes" id="UP000764110"/>
    </source>
</evidence>
<accession>A0A9P8S4N7</accession>
<sequence>MDPLSIIASTLAIVQAISMTYKAIQHLSGLPNEFREVNRNLPLVQSTLNLARDQLLGLPLDEPSKIAIQSVVSACKEKAKALQDIFDKVGKGVKSTKDRSLLDFYRNYLRPLGKAHRVENLMQGILRDLDALATNQLFKTATRSQMAQLKEAIDQLSQVESSVPDSDFDGPRTNLNQSISSGGTGYQSVNSGQDQKINSGGGKMFVAHSISFGAE</sequence>
<keyword evidence="4" id="KW-1185">Reference proteome</keyword>
<dbReference type="Pfam" id="PF17107">
    <property type="entry name" value="SesA"/>
    <property type="match status" value="1"/>
</dbReference>
<comment type="caution">
    <text evidence="3">The sequence shown here is derived from an EMBL/GenBank/DDBJ whole genome shotgun (WGS) entry which is preliminary data.</text>
</comment>
<reference evidence="3 4" key="1">
    <citation type="submission" date="2020-07" db="EMBL/GenBank/DDBJ databases">
        <title>Metarhizium humberi genome.</title>
        <authorList>
            <person name="Lysoe E."/>
        </authorList>
    </citation>
    <scope>NUCLEOTIDE SEQUENCE [LARGE SCALE GENOMIC DNA]</scope>
    <source>
        <strain evidence="3 4">ESALQ1638</strain>
    </source>
</reference>
<gene>
    <name evidence="3" type="ORF">MHUMG1_07739</name>
</gene>
<feature type="region of interest" description="Disordered" evidence="1">
    <location>
        <begin position="161"/>
        <end position="200"/>
    </location>
</feature>
<dbReference type="EMBL" id="JACEFI010000016">
    <property type="protein sequence ID" value="KAH0594389.1"/>
    <property type="molecule type" value="Genomic_DNA"/>
</dbReference>
<protein>
    <recommendedName>
        <fullName evidence="2">NACHT-NTPase and P-loop NTPases N-terminal domain-containing protein</fullName>
    </recommendedName>
</protein>
<feature type="compositionally biased region" description="Polar residues" evidence="1">
    <location>
        <begin position="173"/>
        <end position="198"/>
    </location>
</feature>
<evidence type="ECO:0000256" key="1">
    <source>
        <dbReference type="SAM" id="MobiDB-lite"/>
    </source>
</evidence>
<name>A0A9P8S4N7_9HYPO</name>
<feature type="domain" description="NACHT-NTPase and P-loop NTPases N-terminal" evidence="2">
    <location>
        <begin position="7"/>
        <end position="132"/>
    </location>
</feature>
<proteinExistence type="predicted"/>
<dbReference type="AlphaFoldDB" id="A0A9P8S4N7"/>
<dbReference type="Proteomes" id="UP000764110">
    <property type="component" value="Unassembled WGS sequence"/>
</dbReference>
<evidence type="ECO:0000313" key="3">
    <source>
        <dbReference type="EMBL" id="KAH0594389.1"/>
    </source>
</evidence>